<organism evidence="5 6">
    <name type="scientific">Thelonectria olida</name>
    <dbReference type="NCBI Taxonomy" id="1576542"/>
    <lineage>
        <taxon>Eukaryota</taxon>
        <taxon>Fungi</taxon>
        <taxon>Dikarya</taxon>
        <taxon>Ascomycota</taxon>
        <taxon>Pezizomycotina</taxon>
        <taxon>Sordariomycetes</taxon>
        <taxon>Hypocreomycetidae</taxon>
        <taxon>Hypocreales</taxon>
        <taxon>Nectriaceae</taxon>
        <taxon>Thelonectria</taxon>
    </lineage>
</organism>
<dbReference type="InterPro" id="IPR013783">
    <property type="entry name" value="Ig-like_fold"/>
</dbReference>
<dbReference type="Gene3D" id="2.130.10.80">
    <property type="entry name" value="Galactose oxidase/kelch, beta-propeller"/>
    <property type="match status" value="1"/>
</dbReference>
<dbReference type="OrthoDB" id="2019572at2759"/>
<dbReference type="SUPFAM" id="SSF50965">
    <property type="entry name" value="Galactose oxidase, central domain"/>
    <property type="match status" value="1"/>
</dbReference>
<evidence type="ECO:0000313" key="5">
    <source>
        <dbReference type="EMBL" id="KAH6869127.1"/>
    </source>
</evidence>
<keyword evidence="6" id="KW-1185">Reference proteome</keyword>
<feature type="domain" description="WSC" evidence="4">
    <location>
        <begin position="324"/>
        <end position="417"/>
    </location>
</feature>
<dbReference type="Gene3D" id="2.60.40.10">
    <property type="entry name" value="Immunoglobulins"/>
    <property type="match status" value="1"/>
</dbReference>
<feature type="domain" description="WSC" evidence="4">
    <location>
        <begin position="435"/>
        <end position="534"/>
    </location>
</feature>
<dbReference type="InterPro" id="IPR014756">
    <property type="entry name" value="Ig_E-set"/>
</dbReference>
<dbReference type="InterPro" id="IPR009880">
    <property type="entry name" value="Glyoxal_oxidase_N"/>
</dbReference>
<feature type="domain" description="WSC" evidence="4">
    <location>
        <begin position="140"/>
        <end position="235"/>
    </location>
</feature>
<dbReference type="SMART" id="SM00321">
    <property type="entry name" value="WSC"/>
    <property type="match status" value="4"/>
</dbReference>
<reference evidence="5 6" key="1">
    <citation type="journal article" date="2021" name="Nat. Commun.">
        <title>Genetic determinants of endophytism in the Arabidopsis root mycobiome.</title>
        <authorList>
            <person name="Mesny F."/>
            <person name="Miyauchi S."/>
            <person name="Thiergart T."/>
            <person name="Pickel B."/>
            <person name="Atanasova L."/>
            <person name="Karlsson M."/>
            <person name="Huettel B."/>
            <person name="Barry K.W."/>
            <person name="Haridas S."/>
            <person name="Chen C."/>
            <person name="Bauer D."/>
            <person name="Andreopoulos W."/>
            <person name="Pangilinan J."/>
            <person name="LaButti K."/>
            <person name="Riley R."/>
            <person name="Lipzen A."/>
            <person name="Clum A."/>
            <person name="Drula E."/>
            <person name="Henrissat B."/>
            <person name="Kohler A."/>
            <person name="Grigoriev I.V."/>
            <person name="Martin F.M."/>
            <person name="Hacquard S."/>
        </authorList>
    </citation>
    <scope>NUCLEOTIDE SEQUENCE [LARGE SCALE GENOMIC DNA]</scope>
    <source>
        <strain evidence="5 6">MPI-CAGE-CH-0241</strain>
    </source>
</reference>
<dbReference type="SUPFAM" id="SSF81296">
    <property type="entry name" value="E set domains"/>
    <property type="match status" value="1"/>
</dbReference>
<keyword evidence="1 3" id="KW-0732">Signal</keyword>
<dbReference type="EMBL" id="JAGPYM010000080">
    <property type="protein sequence ID" value="KAH6869127.1"/>
    <property type="molecule type" value="Genomic_DNA"/>
</dbReference>
<feature type="signal peptide" evidence="3">
    <location>
        <begin position="1"/>
        <end position="19"/>
    </location>
</feature>
<dbReference type="PROSITE" id="PS51212">
    <property type="entry name" value="WSC"/>
    <property type="match status" value="4"/>
</dbReference>
<sequence length="1060" mass="113077">MTSLRLAVLGAALIRLTSASIILRRDLTPPTSPQEGWSYTGCFVDSVDQRSLNGAVHYDSTGLTAETCVAYCANAGYIYAGMEYAVECWCGNTLPTTEAAESDCNMPCSGDSSQPCGAGNRLSVFGGSATDPTSPPTIPGWFYVGCIKEGSTGRTLTTQVFLSGGSGSMTNELCVAACEVDGFTLAGTEYAGECFCGTQYANGGGDQANGCNMKCSGDETQICGGPNRLSAWAFGDEPVSSGSPSSVAASTTMSSSVASSSDEGTHTSSTDETISSSSTALSSSVASSSEEGTPTSSTDETISSSSTALSTSSALPSTSGLPDGWAYKGCYIDPPGRAMAAAPDSPSASNTPKTCIATCIANGFTIAGMEYSNECYCGSELINGASKTDETDCNMSCSGDDDQMCGAGNRLSIYSKGDFLIWPVPEAKKTGLPGSWKYKGCVYDNPYIFEWLWEDAPDNASSNMTINTCLERCQKFGYPAAGVEYARQCVCGDIGAVQTRDDVFRDDSFCGMVCPGDRNHTCGAGNYFNYYEWDGTPFNTFHYASGYIAGEYDFFSTSPIVPLISSVGINDKVVFVEKHGTSLDNTEGSFEFDYSTDTYRELALKTDVFCSASFTMPDKAGRIINIGGWSADSIYGVRFFTPDSPQGVDNGTNVWEEDFTQLHLFDPRWYPTALILSNGSLLAMGGESGSDAPIVPTCEVLPHPAGVTESTYLDYLARADEINRRNSYPFMAILPSGNIFFAQFNESRIISQADFQSIRKLPDMPGAVDNPLTGRNYPLQGSMMIMPQKAPYTDPLRVLICGGTTVEDNTALDNCVSLTPDVQGAEWTIERMPSKRVMPTIVALPDGRYLIINGAQKGRGGFGLADNANLNAVMYDPEQPLGHRMTVLANTTIARMYHSEGVLLSDGKVLVSGSDPQDEGKHPQEHRIEYFWPDYLLSGAETPEFSIADRDWAYGEDYSFTLDSTLAAGAANMRVSLMASIGSTHGVTMGQRTLFPDFACDGSDCSVTAPPDAFVSPPSWYQMFVLDGPTPSHAVWVRIGGDPAALGNWPQMPGFTTPGV</sequence>
<dbReference type="InterPro" id="IPR015202">
    <property type="entry name" value="GO-like_E_set"/>
</dbReference>
<dbReference type="PANTHER" id="PTHR32208">
    <property type="entry name" value="SECRETED PROTEIN-RELATED"/>
    <property type="match status" value="1"/>
</dbReference>
<evidence type="ECO:0000313" key="6">
    <source>
        <dbReference type="Proteomes" id="UP000777438"/>
    </source>
</evidence>
<evidence type="ECO:0000259" key="4">
    <source>
        <dbReference type="PROSITE" id="PS51212"/>
    </source>
</evidence>
<dbReference type="CDD" id="cd02851">
    <property type="entry name" value="E_set_GO_C"/>
    <property type="match status" value="1"/>
</dbReference>
<dbReference type="InterPro" id="IPR011043">
    <property type="entry name" value="Gal_Oxase/kelch_b-propeller"/>
</dbReference>
<evidence type="ECO:0000256" key="3">
    <source>
        <dbReference type="SAM" id="SignalP"/>
    </source>
</evidence>
<evidence type="ECO:0000256" key="1">
    <source>
        <dbReference type="ARBA" id="ARBA00022729"/>
    </source>
</evidence>
<dbReference type="PANTHER" id="PTHR32208:SF105">
    <property type="entry name" value="COPPER RADICAL OXIDASE"/>
    <property type="match status" value="1"/>
</dbReference>
<evidence type="ECO:0000256" key="2">
    <source>
        <dbReference type="SAM" id="MobiDB-lite"/>
    </source>
</evidence>
<protein>
    <submittedName>
        <fullName evidence="5">Glyoxal oxidase N-terminus-domain-containing protein</fullName>
    </submittedName>
</protein>
<dbReference type="Pfam" id="PF09118">
    <property type="entry name" value="GO-like_E_set"/>
    <property type="match status" value="1"/>
</dbReference>
<dbReference type="AlphaFoldDB" id="A0A9P9AGR5"/>
<feature type="region of interest" description="Disordered" evidence="2">
    <location>
        <begin position="234"/>
        <end position="318"/>
    </location>
</feature>
<proteinExistence type="predicted"/>
<dbReference type="Pfam" id="PF01822">
    <property type="entry name" value="WSC"/>
    <property type="match status" value="4"/>
</dbReference>
<feature type="domain" description="WSC" evidence="4">
    <location>
        <begin position="36"/>
        <end position="128"/>
    </location>
</feature>
<dbReference type="InterPro" id="IPR002889">
    <property type="entry name" value="WSC_carb-bd"/>
</dbReference>
<name>A0A9P9AGR5_9HYPO</name>
<gene>
    <name evidence="5" type="ORF">B0T10DRAFT_611648</name>
</gene>
<feature type="chain" id="PRO_5040377338" evidence="3">
    <location>
        <begin position="20"/>
        <end position="1060"/>
    </location>
</feature>
<dbReference type="InterPro" id="IPR037293">
    <property type="entry name" value="Gal_Oxidase_central_sf"/>
</dbReference>
<feature type="compositionally biased region" description="Low complexity" evidence="2">
    <location>
        <begin position="238"/>
        <end position="318"/>
    </location>
</feature>
<accession>A0A9P9AGR5</accession>
<comment type="caution">
    <text evidence="5">The sequence shown here is derived from an EMBL/GenBank/DDBJ whole genome shotgun (WGS) entry which is preliminary data.</text>
</comment>
<dbReference type="Proteomes" id="UP000777438">
    <property type="component" value="Unassembled WGS sequence"/>
</dbReference>
<dbReference type="Pfam" id="PF07250">
    <property type="entry name" value="Glyoxal_oxid_N"/>
    <property type="match status" value="1"/>
</dbReference>